<keyword evidence="2" id="KW-1185">Reference proteome</keyword>
<reference evidence="1" key="1">
    <citation type="submission" date="2023-04" db="EMBL/GenBank/DDBJ databases">
        <title>Phytophthora fragariaefolia NBRC 109709.</title>
        <authorList>
            <person name="Ichikawa N."/>
            <person name="Sato H."/>
            <person name="Tonouchi N."/>
        </authorList>
    </citation>
    <scope>NUCLEOTIDE SEQUENCE</scope>
    <source>
        <strain evidence="1">NBRC 109709</strain>
    </source>
</reference>
<name>A0A9W6X596_9STRA</name>
<dbReference type="AlphaFoldDB" id="A0A9W6X596"/>
<accession>A0A9W6X596</accession>
<proteinExistence type="predicted"/>
<dbReference type="OrthoDB" id="97275at2759"/>
<organism evidence="1 2">
    <name type="scientific">Phytophthora fragariaefolia</name>
    <dbReference type="NCBI Taxonomy" id="1490495"/>
    <lineage>
        <taxon>Eukaryota</taxon>
        <taxon>Sar</taxon>
        <taxon>Stramenopiles</taxon>
        <taxon>Oomycota</taxon>
        <taxon>Peronosporomycetes</taxon>
        <taxon>Peronosporales</taxon>
        <taxon>Peronosporaceae</taxon>
        <taxon>Phytophthora</taxon>
    </lineage>
</organism>
<protein>
    <submittedName>
        <fullName evidence="1">Unnamed protein product</fullName>
    </submittedName>
</protein>
<comment type="caution">
    <text evidence="1">The sequence shown here is derived from an EMBL/GenBank/DDBJ whole genome shotgun (WGS) entry which is preliminary data.</text>
</comment>
<dbReference type="Proteomes" id="UP001165121">
    <property type="component" value="Unassembled WGS sequence"/>
</dbReference>
<gene>
    <name evidence="1" type="ORF">Pfra01_000719800</name>
</gene>
<evidence type="ECO:0000313" key="1">
    <source>
        <dbReference type="EMBL" id="GMF31404.1"/>
    </source>
</evidence>
<evidence type="ECO:0000313" key="2">
    <source>
        <dbReference type="Proteomes" id="UP001165121"/>
    </source>
</evidence>
<sequence length="67" mass="7709">MSGSTKKDDKERYLTDSIAVRAANRDKGIEEEVVTKKMAKFIDGGPTDFLEWTYNFNQLAKLKHWNA</sequence>
<dbReference type="EMBL" id="BSXT01000631">
    <property type="protein sequence ID" value="GMF31404.1"/>
    <property type="molecule type" value="Genomic_DNA"/>
</dbReference>